<dbReference type="Gene3D" id="1.10.390.30">
    <property type="entry name" value="Peptidase M60, enhancin-like domain 3"/>
    <property type="match status" value="1"/>
</dbReference>
<dbReference type="PANTHER" id="PTHR15730:SF5">
    <property type="entry name" value="SI:CH211-210B2.2-RELATED"/>
    <property type="match status" value="1"/>
</dbReference>
<evidence type="ECO:0000259" key="1">
    <source>
        <dbReference type="PROSITE" id="PS51723"/>
    </source>
</evidence>
<dbReference type="GO" id="GO:0008237">
    <property type="term" value="F:metallopeptidase activity"/>
    <property type="evidence" value="ECO:0007669"/>
    <property type="project" value="UniProtKB-KW"/>
</dbReference>
<keyword evidence="2" id="KW-0482">Metalloprotease</keyword>
<evidence type="ECO:0000313" key="2">
    <source>
        <dbReference type="EMBL" id="MBL4912643.1"/>
    </source>
</evidence>
<accession>A0ABS1SVT1</accession>
<dbReference type="PROSITE" id="PS51257">
    <property type="entry name" value="PROKAR_LIPOPROTEIN"/>
    <property type="match status" value="1"/>
</dbReference>
<dbReference type="Gene3D" id="3.40.390.80">
    <property type="entry name" value="Peptidase M60, enhancin-like domain 2"/>
    <property type="match status" value="1"/>
</dbReference>
<reference evidence="2 3" key="1">
    <citation type="submission" date="2021-01" db="EMBL/GenBank/DDBJ databases">
        <title>Genome sequence of Shewanella schlegeliana JCM 11561.</title>
        <authorList>
            <person name="Zhang H."/>
            <person name="Li C."/>
        </authorList>
    </citation>
    <scope>NUCLEOTIDE SEQUENCE [LARGE SCALE GENOMIC DNA]</scope>
    <source>
        <strain evidence="2 3">JCM 11561</strain>
    </source>
</reference>
<dbReference type="InterPro" id="IPR031161">
    <property type="entry name" value="Peptidase_M60_dom"/>
</dbReference>
<keyword evidence="2" id="KW-0378">Hydrolase</keyword>
<organism evidence="2 3">
    <name type="scientific">Shewanella schlegeliana</name>
    <dbReference type="NCBI Taxonomy" id="190308"/>
    <lineage>
        <taxon>Bacteria</taxon>
        <taxon>Pseudomonadati</taxon>
        <taxon>Pseudomonadota</taxon>
        <taxon>Gammaproteobacteria</taxon>
        <taxon>Alteromonadales</taxon>
        <taxon>Shewanellaceae</taxon>
        <taxon>Shewanella</taxon>
    </lineage>
</organism>
<dbReference type="RefSeq" id="WP_202720886.1">
    <property type="nucleotide sequence ID" value="NZ_BPEX01000017.1"/>
</dbReference>
<name>A0ABS1SVT1_9GAMM</name>
<dbReference type="PANTHER" id="PTHR15730">
    <property type="entry name" value="EXPERIMENTAL AUTOIMMUNE PROSTATITIS ANTIGEN 2-RELATED"/>
    <property type="match status" value="1"/>
</dbReference>
<dbReference type="Pfam" id="PF13322">
    <property type="entry name" value="DUF4092"/>
    <property type="match status" value="1"/>
</dbReference>
<keyword evidence="2" id="KW-0645">Protease</keyword>
<dbReference type="Pfam" id="PF13402">
    <property type="entry name" value="Peptidase_M60"/>
    <property type="match status" value="1"/>
</dbReference>
<keyword evidence="2" id="KW-0449">Lipoprotein</keyword>
<dbReference type="NCBIfam" id="NF037974">
    <property type="entry name" value="SslE_AcfD_Zn_LP"/>
    <property type="match status" value="1"/>
</dbReference>
<protein>
    <submittedName>
        <fullName evidence="2">SslE/AcfD family lipoprotein zinc metalloprotease</fullName>
    </submittedName>
</protein>
<proteinExistence type="predicted"/>
<keyword evidence="3" id="KW-1185">Reference proteome</keyword>
<dbReference type="Proteomes" id="UP000604898">
    <property type="component" value="Unassembled WGS sequence"/>
</dbReference>
<dbReference type="InterPro" id="IPR051244">
    <property type="entry name" value="TCAF"/>
</dbReference>
<dbReference type="Pfam" id="PF17291">
    <property type="entry name" value="M60-like_N"/>
    <property type="match status" value="1"/>
</dbReference>
<evidence type="ECO:0000313" key="3">
    <source>
        <dbReference type="Proteomes" id="UP000604898"/>
    </source>
</evidence>
<dbReference type="InterPro" id="IPR042279">
    <property type="entry name" value="Pep_M60_3"/>
</dbReference>
<dbReference type="EMBL" id="JAESVD010000003">
    <property type="protein sequence ID" value="MBL4912643.1"/>
    <property type="molecule type" value="Genomic_DNA"/>
</dbReference>
<gene>
    <name evidence="2" type="ORF">JMA39_05750</name>
</gene>
<dbReference type="InterPro" id="IPR035423">
    <property type="entry name" value="M60-like_N"/>
</dbReference>
<dbReference type="InterPro" id="IPR025385">
    <property type="entry name" value="DUF4092"/>
</dbReference>
<sequence length="1508" mass="165073">MKKSILTLALLILIGGCGNDDPAAPSIPLIPLEPSTPVVPSIPLEPSTPIKLEISVSLDGTLLLGEPIRCNDQKPNGFEIEIGDTVSCLYNNMPLLTFSDVRADIARAAAPTERKQLLLIDADEFTEHPENASNAQTLIKTMGVVRGGQIDIELSTLQALQFESNYLNNLSMPEEVFKNLLEQQANDAQADKLPSTHLPDIKPEVSTGTSTDLNAHFVAADAEAAYQYKPEENILSTAILTDSQGKPVAGVEYFSRSSRGITDSDGSFQFSWGDSVSFGIDTFELGAVRGNQKSYTLSQLGEGNNGLNAEALVLRYATSQGQAWQLPTQVAEVFARYPNVINEIISLSLSSKETVLDTGNGEQIITAEFSKQFELGLARDIDSVLCDINCQQTAKARELLPEVQSEGADIVRALNNVTDDSGQILADIQRLWGTTSDAGWNKVSAFHVFHDSTNFYGSTGNARGQATVNIANSAFPVMMARNDNNYWIPFGANKAWDKDTLAYITEAPSTVVPDKVSGETATFNLPFISIGEIGLGKIMVMGNARYNSVLVCPNGYSWNGGIDDNSQCRVASDSDDMKHFFQNSFKYLTDGKSGYSVGTNIPYVYFKRGGQVTGEQEPFIIDPVFGVMTEQVASFAGIDPQTMPLLILNGFEYTINTNGNHYALPMQADTNQPKLTQDDVTALIDYVNNGGNIMIMETLAGTNNAGALSRLLDSAGIAFGMGGSVVANGNGPSGGYADRVRNQRGDGIWIIERYAAVEGEDGTPTSPYIINQADGSVDWLYKQQNKPDDKPSLSVAKWVETDEDGVETTHTAFIDESQTDDLNAAKARILSAFTKSDGSPAYQECTDPNFHYEINCLEYRPGNNIPVTGGMFVPRYTQLDLGDAQARAMVKAADLGTNIERLYQHELYFRSRAQQGVRLSNVDLKRTYQNMTVWLWNNLDYRYESGLDDELGFERFTQFLNCYSDNRAQGGTLCPAELQQQMLSLQMLLGQESGEYKGYMNPSYPLNYMEKPLTRLMLGRSFWDLDIKVDPRQFPGEATGSQGGGQVTFDLSNNTAAWFAGNRQPTGQWAVAQKPFTVSVNSSSQPVTITVALADDLTGREKHELGLKRPPRMTQSFTLNSGDIGSSYSLTSPYGGLIYVQGQGIQNQESQTVTLNFTGSVDAPLYQYDGKGGQWLNPLDSPAPIGEVISQSFVYTAAKANLNAANYNGSPEQFAKELDTFAEDMNNFYSREEVLQGTLNRKATDSSIPTNRHHFVNDIAISIGAAHSGYPVMNASFNAESHNLALTPLNSWLLWHEVGHNAAEAPFNVDGATEVVNNLLALYMQDKHLGKMSRVEQDIRIAPDFVAAENGHAWAAGGAGERLVMFAQLKEWAETEFNIDNWYSEGTLPAYYDSATGLQGWNLFKLMHRLTRNIDDKQFVLNGDNLCHRQDGIGKSDQLLLCASYATQTDLSDFFRAWNPGSKAFIYPGDLTPQYEGGISAAGLAKVAALNLPKPTRDPLQIDRITVR</sequence>
<comment type="caution">
    <text evidence="2">The sequence shown here is derived from an EMBL/GenBank/DDBJ whole genome shotgun (WGS) entry which is preliminary data.</text>
</comment>
<dbReference type="SMART" id="SM01276">
    <property type="entry name" value="M60-like"/>
    <property type="match status" value="1"/>
</dbReference>
<feature type="domain" description="Peptidase M60" evidence="1">
    <location>
        <begin position="1061"/>
        <end position="1374"/>
    </location>
</feature>
<dbReference type="PROSITE" id="PS51723">
    <property type="entry name" value="PEPTIDASE_M60"/>
    <property type="match status" value="1"/>
</dbReference>